<feature type="region of interest" description="Disordered" evidence="1">
    <location>
        <begin position="430"/>
        <end position="455"/>
    </location>
</feature>
<dbReference type="Proteomes" id="UP000009168">
    <property type="component" value="Unassembled WGS sequence"/>
</dbReference>
<feature type="compositionally biased region" description="Polar residues" evidence="1">
    <location>
        <begin position="167"/>
        <end position="188"/>
    </location>
</feature>
<feature type="region of interest" description="Disordered" evidence="1">
    <location>
        <begin position="1"/>
        <end position="35"/>
    </location>
</feature>
<proteinExistence type="predicted"/>
<feature type="region of interest" description="Disordered" evidence="1">
    <location>
        <begin position="157"/>
        <end position="188"/>
    </location>
</feature>
<dbReference type="AlphaFoldDB" id="I7MIY0"/>
<feature type="compositionally biased region" description="Polar residues" evidence="1">
    <location>
        <begin position="58"/>
        <end position="81"/>
    </location>
</feature>
<feature type="region of interest" description="Disordered" evidence="1">
    <location>
        <begin position="58"/>
        <end position="91"/>
    </location>
</feature>
<dbReference type="RefSeq" id="XP_001015898.2">
    <property type="nucleotide sequence ID" value="XM_001015898.2"/>
</dbReference>
<sequence length="980" mass="114382">MSDSGEQKNIQQEQLKSNEQNKTPKQLVLQNDLNHQTQIKQQNTHLSYYIYNNPQKEAQQNGNIYNNPQKESQQNGNIQNESLKDSASFESSDIKNSDLMESSLNSKSFQKFKKFHEKKLNDKVHQLLEQEKKSDKRKSEFLLNILDQQQFKFIKSKSNSLERRESTTTNEEAFQTQTKEQNLNSTQKMNKKQSIFFNNTMSISQFNSSFESNNNNNNNKLEMIIENKDFAKDKSQQLLSSLPVTPIAQNRQQQDEIYEKQAFPQIRNQKEKLEFKQQLDSNQMLNIKNRNSFKSFQSGNQNEKYSSGNKIQNYQGTDLTPNNLNEIQRVKENQGANHQKLKNILDISKMQRPQTQAMLLGQNDSQFFSNNRYRQLNQLDLSEKNISLDSSQINKNINPNSQNKNQSSINQFKGIQNQSYNQISPKANFEQSQTAFHQQDKFSEKKNLGKESNSQRHDMCKISFQGYVGDLKSQQIEQKEQNKIKKQQFLEKINNRVCYSKANQQSINSENQKFDQLDYQAEQLKELIDSSPAKICSNINNILSFKKKFLKILKSQPDILQKKLFDFKLEKDKYIYQKQNQNNSKIVNKNLNQNSLNLTINKDLKQIQPNQSHQTSQDQNQTEDNKLNFSTMQDSIKENNSIFEENSSFQQTKNKKSHKIQSPIDSILLFIKQQKSQQKQIIHTEQQSFERYRQDSIFSNFNQTSSELKNSFFQSPKINFSDQCSSKQDKSNITTKIVDIIDKSTISNVELFQDLSIKPEAGFVKKLSISSQKQPPNNNKLLQKTFQNQISDSKHKYNQFKSQQFITPNNKTQSSKVYQNFDFKTFQTERLSQKTQEKQSQVNLKIQSSQEKNIHQLTNINFSVNQQTGKADDSNYVISSTLTLRKPISQRIKEKQIKQKGNSLAIQTNYNPSKTFTKSKDSSNFQEDISFKQQTTKSSQNFFSIQNFYSNNSPKIQDSVYHFQKIAPSKKVKKNFFLNS</sequence>
<feature type="region of interest" description="Disordered" evidence="1">
    <location>
        <begin position="295"/>
        <end position="321"/>
    </location>
</feature>
<evidence type="ECO:0000313" key="3">
    <source>
        <dbReference type="Proteomes" id="UP000009168"/>
    </source>
</evidence>
<evidence type="ECO:0000256" key="1">
    <source>
        <dbReference type="SAM" id="MobiDB-lite"/>
    </source>
</evidence>
<dbReference type="KEGG" id="tet:TTHERM_00266630"/>
<dbReference type="InParanoid" id="I7MIY0"/>
<dbReference type="GeneID" id="7846379"/>
<accession>I7MIY0</accession>
<reference evidence="3" key="1">
    <citation type="journal article" date="2006" name="PLoS Biol.">
        <title>Macronuclear genome sequence of the ciliate Tetrahymena thermophila, a model eukaryote.</title>
        <authorList>
            <person name="Eisen J.A."/>
            <person name="Coyne R.S."/>
            <person name="Wu M."/>
            <person name="Wu D."/>
            <person name="Thiagarajan M."/>
            <person name="Wortman J.R."/>
            <person name="Badger J.H."/>
            <person name="Ren Q."/>
            <person name="Amedeo P."/>
            <person name="Jones K.M."/>
            <person name="Tallon L.J."/>
            <person name="Delcher A.L."/>
            <person name="Salzberg S.L."/>
            <person name="Silva J.C."/>
            <person name="Haas B.J."/>
            <person name="Majoros W.H."/>
            <person name="Farzad M."/>
            <person name="Carlton J.M."/>
            <person name="Smith R.K. Jr."/>
            <person name="Garg J."/>
            <person name="Pearlman R.E."/>
            <person name="Karrer K.M."/>
            <person name="Sun L."/>
            <person name="Manning G."/>
            <person name="Elde N.C."/>
            <person name="Turkewitz A.P."/>
            <person name="Asai D.J."/>
            <person name="Wilkes D.E."/>
            <person name="Wang Y."/>
            <person name="Cai H."/>
            <person name="Collins K."/>
            <person name="Stewart B.A."/>
            <person name="Lee S.R."/>
            <person name="Wilamowska K."/>
            <person name="Weinberg Z."/>
            <person name="Ruzzo W.L."/>
            <person name="Wloga D."/>
            <person name="Gaertig J."/>
            <person name="Frankel J."/>
            <person name="Tsao C.-C."/>
            <person name="Gorovsky M.A."/>
            <person name="Keeling P.J."/>
            <person name="Waller R.F."/>
            <person name="Patron N.J."/>
            <person name="Cherry J.M."/>
            <person name="Stover N.A."/>
            <person name="Krieger C.J."/>
            <person name="del Toro C."/>
            <person name="Ryder H.F."/>
            <person name="Williamson S.C."/>
            <person name="Barbeau R.A."/>
            <person name="Hamilton E.P."/>
            <person name="Orias E."/>
        </authorList>
    </citation>
    <scope>NUCLEOTIDE SEQUENCE [LARGE SCALE GENOMIC DNA]</scope>
    <source>
        <strain evidence="3">SB210</strain>
    </source>
</reference>
<dbReference type="EMBL" id="GG662703">
    <property type="protein sequence ID" value="EAR95653.2"/>
    <property type="molecule type" value="Genomic_DNA"/>
</dbReference>
<name>I7MIY0_TETTS</name>
<organism evidence="2 3">
    <name type="scientific">Tetrahymena thermophila (strain SB210)</name>
    <dbReference type="NCBI Taxonomy" id="312017"/>
    <lineage>
        <taxon>Eukaryota</taxon>
        <taxon>Sar</taxon>
        <taxon>Alveolata</taxon>
        <taxon>Ciliophora</taxon>
        <taxon>Intramacronucleata</taxon>
        <taxon>Oligohymenophorea</taxon>
        <taxon>Hymenostomatida</taxon>
        <taxon>Tetrahymenina</taxon>
        <taxon>Tetrahymenidae</taxon>
        <taxon>Tetrahymena</taxon>
    </lineage>
</organism>
<feature type="compositionally biased region" description="Basic and acidic residues" evidence="1">
    <location>
        <begin position="438"/>
        <end position="455"/>
    </location>
</feature>
<dbReference type="eggNOG" id="ENOG502QVIN">
    <property type="taxonomic scope" value="Eukaryota"/>
</dbReference>
<keyword evidence="3" id="KW-1185">Reference proteome</keyword>
<protein>
    <submittedName>
        <fullName evidence="2">Cyclic nucleotide-binding domain protein</fullName>
    </submittedName>
</protein>
<gene>
    <name evidence="2" type="ORF">TTHERM_00266630</name>
</gene>
<evidence type="ECO:0000313" key="2">
    <source>
        <dbReference type="EMBL" id="EAR95653.2"/>
    </source>
</evidence>